<feature type="compositionally biased region" description="Acidic residues" evidence="2">
    <location>
        <begin position="421"/>
        <end position="433"/>
    </location>
</feature>
<gene>
    <name evidence="3" type="ORF">FA13DRAFT_1706416</name>
</gene>
<dbReference type="EMBL" id="QPFP01000006">
    <property type="protein sequence ID" value="TEB36145.1"/>
    <property type="molecule type" value="Genomic_DNA"/>
</dbReference>
<keyword evidence="4" id="KW-1185">Reference proteome</keyword>
<feature type="region of interest" description="Disordered" evidence="2">
    <location>
        <begin position="174"/>
        <end position="230"/>
    </location>
</feature>
<evidence type="ECO:0008006" key="5">
    <source>
        <dbReference type="Google" id="ProtNLM"/>
    </source>
</evidence>
<organism evidence="3 4">
    <name type="scientific">Coprinellus micaceus</name>
    <name type="common">Glistening ink-cap mushroom</name>
    <name type="synonym">Coprinus micaceus</name>
    <dbReference type="NCBI Taxonomy" id="71717"/>
    <lineage>
        <taxon>Eukaryota</taxon>
        <taxon>Fungi</taxon>
        <taxon>Dikarya</taxon>
        <taxon>Basidiomycota</taxon>
        <taxon>Agaricomycotina</taxon>
        <taxon>Agaricomycetes</taxon>
        <taxon>Agaricomycetidae</taxon>
        <taxon>Agaricales</taxon>
        <taxon>Agaricineae</taxon>
        <taxon>Psathyrellaceae</taxon>
        <taxon>Coprinellus</taxon>
    </lineage>
</organism>
<feature type="coiled-coil region" evidence="1">
    <location>
        <begin position="352"/>
        <end position="379"/>
    </location>
</feature>
<dbReference type="PANTHER" id="PTHR40130">
    <property type="entry name" value="EXPRESSED PROTEIN"/>
    <property type="match status" value="1"/>
</dbReference>
<accession>A0A4Y7TPM2</accession>
<evidence type="ECO:0000313" key="3">
    <source>
        <dbReference type="EMBL" id="TEB36145.1"/>
    </source>
</evidence>
<proteinExistence type="predicted"/>
<reference evidence="3 4" key="1">
    <citation type="journal article" date="2019" name="Nat. Ecol. Evol.">
        <title>Megaphylogeny resolves global patterns of mushroom evolution.</title>
        <authorList>
            <person name="Varga T."/>
            <person name="Krizsan K."/>
            <person name="Foldi C."/>
            <person name="Dima B."/>
            <person name="Sanchez-Garcia M."/>
            <person name="Sanchez-Ramirez S."/>
            <person name="Szollosi G.J."/>
            <person name="Szarkandi J.G."/>
            <person name="Papp V."/>
            <person name="Albert L."/>
            <person name="Andreopoulos W."/>
            <person name="Angelini C."/>
            <person name="Antonin V."/>
            <person name="Barry K.W."/>
            <person name="Bougher N.L."/>
            <person name="Buchanan P."/>
            <person name="Buyck B."/>
            <person name="Bense V."/>
            <person name="Catcheside P."/>
            <person name="Chovatia M."/>
            <person name="Cooper J."/>
            <person name="Damon W."/>
            <person name="Desjardin D."/>
            <person name="Finy P."/>
            <person name="Geml J."/>
            <person name="Haridas S."/>
            <person name="Hughes K."/>
            <person name="Justo A."/>
            <person name="Karasinski D."/>
            <person name="Kautmanova I."/>
            <person name="Kiss B."/>
            <person name="Kocsube S."/>
            <person name="Kotiranta H."/>
            <person name="LaButti K.M."/>
            <person name="Lechner B.E."/>
            <person name="Liimatainen K."/>
            <person name="Lipzen A."/>
            <person name="Lukacs Z."/>
            <person name="Mihaltcheva S."/>
            <person name="Morgado L.N."/>
            <person name="Niskanen T."/>
            <person name="Noordeloos M.E."/>
            <person name="Ohm R.A."/>
            <person name="Ortiz-Santana B."/>
            <person name="Ovrebo C."/>
            <person name="Racz N."/>
            <person name="Riley R."/>
            <person name="Savchenko A."/>
            <person name="Shiryaev A."/>
            <person name="Soop K."/>
            <person name="Spirin V."/>
            <person name="Szebenyi C."/>
            <person name="Tomsovsky M."/>
            <person name="Tulloss R.E."/>
            <person name="Uehling J."/>
            <person name="Grigoriev I.V."/>
            <person name="Vagvolgyi C."/>
            <person name="Papp T."/>
            <person name="Martin F.M."/>
            <person name="Miettinen O."/>
            <person name="Hibbett D.S."/>
            <person name="Nagy L.G."/>
        </authorList>
    </citation>
    <scope>NUCLEOTIDE SEQUENCE [LARGE SCALE GENOMIC DNA]</scope>
    <source>
        <strain evidence="3 4">FP101781</strain>
    </source>
</reference>
<dbReference type="Gene3D" id="1.20.58.80">
    <property type="entry name" value="Phosphotransferase system, lactose/cellobiose-type IIA subunit"/>
    <property type="match status" value="1"/>
</dbReference>
<evidence type="ECO:0000256" key="2">
    <source>
        <dbReference type="SAM" id="MobiDB-lite"/>
    </source>
</evidence>
<name>A0A4Y7TPM2_COPMI</name>
<comment type="caution">
    <text evidence="3">The sequence shown here is derived from an EMBL/GenBank/DDBJ whole genome shotgun (WGS) entry which is preliminary data.</text>
</comment>
<dbReference type="PANTHER" id="PTHR40130:SF1">
    <property type="entry name" value="SPINDLE POLE BODY-ASSOCIATED PROTEIN CUT12 DOMAIN-CONTAINING PROTEIN"/>
    <property type="match status" value="1"/>
</dbReference>
<feature type="region of interest" description="Disordered" evidence="2">
    <location>
        <begin position="79"/>
        <end position="125"/>
    </location>
</feature>
<evidence type="ECO:0000313" key="4">
    <source>
        <dbReference type="Proteomes" id="UP000298030"/>
    </source>
</evidence>
<dbReference type="AlphaFoldDB" id="A0A4Y7TPM2"/>
<feature type="compositionally biased region" description="Low complexity" evidence="2">
    <location>
        <begin position="95"/>
        <end position="108"/>
    </location>
</feature>
<protein>
    <recommendedName>
        <fullName evidence="5">MIT domain-containing protein</fullName>
    </recommendedName>
</protein>
<feature type="region of interest" description="Disordered" evidence="2">
    <location>
        <begin position="391"/>
        <end position="433"/>
    </location>
</feature>
<dbReference type="STRING" id="71717.A0A4Y7TPM2"/>
<keyword evidence="1" id="KW-0175">Coiled coil</keyword>
<dbReference type="OrthoDB" id="3197614at2759"/>
<dbReference type="Proteomes" id="UP000298030">
    <property type="component" value="Unassembled WGS sequence"/>
</dbReference>
<sequence>MPSQIEMPMNTANQHAASAEEYAGAGLIVLAAEEHHKASEALLAAIERSHDESAKRTLRLLYNKHCKERDDLYRRIEKLKSEGKDPNLPQKADRPSVSYSSRPSPSSYNAPPQPSPRPMSESQMHSTVDESFMVLGGQRSEPGDAFNQFWSAMQGMLDNLSQPVAFATAPLGTEENILPSGSQTPPRQLRRDSSLSSDDDEHMLSKWTRRIGFGGPKSKPKSGSSSFNEDDDLLDEWDDLSGSFFLIPSGSEPGPVALRKENTELRNEIAAMQERLTATEQLLRLRKEQDTQLRNSIFENSRRHGLDRLNGQSVASGILPGRVPPVDNPVHFLNFGAKGAAVPIPSLSTGREAQYSRRIQELEAELRAVKAENEKNKLMITKFRERWEKLKESAKRKKEAKAASADGGSSAGGVKDRIIEEPEAEEALDGTGG</sequence>
<evidence type="ECO:0000256" key="1">
    <source>
        <dbReference type="SAM" id="Coils"/>
    </source>
</evidence>